<organism evidence="2">
    <name type="scientific">uncultured Caudovirales phage</name>
    <dbReference type="NCBI Taxonomy" id="2100421"/>
    <lineage>
        <taxon>Viruses</taxon>
        <taxon>Duplodnaviria</taxon>
        <taxon>Heunggongvirae</taxon>
        <taxon>Uroviricota</taxon>
        <taxon>Caudoviricetes</taxon>
        <taxon>Peduoviridae</taxon>
        <taxon>Maltschvirus</taxon>
        <taxon>Maltschvirus maltsch</taxon>
    </lineage>
</organism>
<protein>
    <submittedName>
        <fullName evidence="2">Uncharacterized protein</fullName>
    </submittedName>
</protein>
<sequence length="202" mass="22159">MNAQEAILKIKALFEDNVAPVEVEAEVAPMVEETKVEMAEYSLMDGTKVEISALEIGGSVTLADGTTAPMGEHELMDGTQITLDENGIIIAIESKVEEVLPEVDTEVEASKAEDKKLAEMAEQFEAKFAELVEAKEAAELRVLELENKVKQGFAQVADLIMALSNTPNADPIQKPNGFSEFVSTKDMKEERLNKYRQALLNN</sequence>
<keyword evidence="1" id="KW-0175">Coiled coil</keyword>
<feature type="coiled-coil region" evidence="1">
    <location>
        <begin position="121"/>
        <end position="148"/>
    </location>
</feature>
<evidence type="ECO:0000313" key="2">
    <source>
        <dbReference type="EMBL" id="CAB4157289.1"/>
    </source>
</evidence>
<gene>
    <name evidence="2" type="ORF">UFOVP690_14</name>
</gene>
<reference evidence="2" key="1">
    <citation type="submission" date="2020-04" db="EMBL/GenBank/DDBJ databases">
        <authorList>
            <person name="Chiriac C."/>
            <person name="Salcher M."/>
            <person name="Ghai R."/>
            <person name="Kavagutti S V."/>
        </authorList>
    </citation>
    <scope>NUCLEOTIDE SEQUENCE</scope>
</reference>
<dbReference type="EMBL" id="LR796662">
    <property type="protein sequence ID" value="CAB4157289.1"/>
    <property type="molecule type" value="Genomic_DNA"/>
</dbReference>
<accession>A0A6J5NDT5</accession>
<proteinExistence type="predicted"/>
<name>A0A6J5NDT5_9CAUD</name>
<evidence type="ECO:0000256" key="1">
    <source>
        <dbReference type="SAM" id="Coils"/>
    </source>
</evidence>